<proteinExistence type="predicted"/>
<feature type="non-terminal residue" evidence="1">
    <location>
        <position position="1"/>
    </location>
</feature>
<dbReference type="Pfam" id="PF07592">
    <property type="entry name" value="DDE_Tnp_ISAZ013"/>
    <property type="match status" value="1"/>
</dbReference>
<gene>
    <name evidence="1" type="ORF">IQ241_24790</name>
</gene>
<dbReference type="InterPro" id="IPR011518">
    <property type="entry name" value="Transposase_36"/>
</dbReference>
<evidence type="ECO:0000313" key="1">
    <source>
        <dbReference type="EMBL" id="MBE9080464.1"/>
    </source>
</evidence>
<dbReference type="Proteomes" id="UP000636505">
    <property type="component" value="Unassembled WGS sequence"/>
</dbReference>
<dbReference type="EMBL" id="JADEXG010000121">
    <property type="protein sequence ID" value="MBE9080464.1"/>
    <property type="molecule type" value="Genomic_DNA"/>
</dbReference>
<accession>A0A8J7DSM6</accession>
<organism evidence="1 2">
    <name type="scientific">Vasconcelosia minhoensis LEGE 07310</name>
    <dbReference type="NCBI Taxonomy" id="915328"/>
    <lineage>
        <taxon>Bacteria</taxon>
        <taxon>Bacillati</taxon>
        <taxon>Cyanobacteriota</taxon>
        <taxon>Cyanophyceae</taxon>
        <taxon>Nodosilineales</taxon>
        <taxon>Cymatolegaceae</taxon>
        <taxon>Vasconcelosia</taxon>
        <taxon>Vasconcelosia minhoensis</taxon>
    </lineage>
</organism>
<comment type="caution">
    <text evidence="1">The sequence shown here is derived from an EMBL/GenBank/DDBJ whole genome shotgun (WGS) entry which is preliminary data.</text>
</comment>
<protein>
    <recommendedName>
        <fullName evidence="3">Transposase</fullName>
    </recommendedName>
</protein>
<dbReference type="AlphaFoldDB" id="A0A8J7DSM6"/>
<reference evidence="1" key="1">
    <citation type="submission" date="2020-10" db="EMBL/GenBank/DDBJ databases">
        <authorList>
            <person name="Castelo-Branco R."/>
            <person name="Eusebio N."/>
            <person name="Adriana R."/>
            <person name="Vieira A."/>
            <person name="Brugerolle De Fraissinette N."/>
            <person name="Rezende De Castro R."/>
            <person name="Schneider M.P."/>
            <person name="Vasconcelos V."/>
            <person name="Leao P.N."/>
        </authorList>
    </citation>
    <scope>NUCLEOTIDE SEQUENCE</scope>
    <source>
        <strain evidence="1">LEGE 07310</strain>
    </source>
</reference>
<sequence length="138" mass="15745">QQAPQADDHDTEWQHVLVPFGILNLQTDELDIYVGESAETPDFVVDCLTRWWDDNGPDYPDVTTLAINLDSGSATRSDRTQFIKRLVTFARDSGLTLELIYYPPYHSKYNPIVGSAFPEGTMLGCPRTVLERRYSRFD</sequence>
<evidence type="ECO:0008006" key="3">
    <source>
        <dbReference type="Google" id="ProtNLM"/>
    </source>
</evidence>
<keyword evidence="2" id="KW-1185">Reference proteome</keyword>
<evidence type="ECO:0000313" key="2">
    <source>
        <dbReference type="Proteomes" id="UP000636505"/>
    </source>
</evidence>
<name>A0A8J7DSM6_9CYAN</name>